<comment type="caution">
    <text evidence="3">The sequence shown here is derived from an EMBL/GenBank/DDBJ whole genome shotgun (WGS) entry which is preliminary data.</text>
</comment>
<protein>
    <recommendedName>
        <fullName evidence="5">GGDEF domain-containing protein</fullName>
    </recommendedName>
</protein>
<evidence type="ECO:0000313" key="3">
    <source>
        <dbReference type="EMBL" id="HIX01599.1"/>
    </source>
</evidence>
<keyword evidence="2" id="KW-1133">Transmembrane helix</keyword>
<feature type="transmembrane region" description="Helical" evidence="2">
    <location>
        <begin position="100"/>
        <end position="122"/>
    </location>
</feature>
<evidence type="ECO:0008006" key="5">
    <source>
        <dbReference type="Google" id="ProtNLM"/>
    </source>
</evidence>
<keyword evidence="1" id="KW-0175">Coiled coil</keyword>
<keyword evidence="2" id="KW-0472">Membrane</keyword>
<sequence>MVSFKRKKLKNDDDYKESKYRASMQSDLALMALIVEVMVMVVFDMFVDRNVLSNLGCTLIALFLMILTYFVGLIPALATNLIFLFIVVIGMAYEFVQKGLFFTGSIFWIVMPPLLCITLYFLTDRIRKLQAENAMLKEKVSEVSTLDSETNLRTVSIFRDHFEVFSTLAKDYDFPLYLYVFRVKYWNAVSGILSKKDQRRLIRIVSEILDEYKTGHEFVYNIDHMPPTWGMLSTMSMDGQRKIRDEVKDELANRIKDDKRLGSVDIQLEASKVKYNDKEHPTAALFLQDGIHELQYDVSVGSADNR</sequence>
<feature type="transmembrane region" description="Helical" evidence="2">
    <location>
        <begin position="59"/>
        <end position="88"/>
    </location>
</feature>
<feature type="coiled-coil region" evidence="1">
    <location>
        <begin position="119"/>
        <end position="146"/>
    </location>
</feature>
<reference evidence="3" key="2">
    <citation type="submission" date="2021-04" db="EMBL/GenBank/DDBJ databases">
        <authorList>
            <person name="Gilroy R."/>
        </authorList>
    </citation>
    <scope>NUCLEOTIDE SEQUENCE</scope>
    <source>
        <strain evidence="3">6627</strain>
    </source>
</reference>
<proteinExistence type="predicted"/>
<evidence type="ECO:0000256" key="2">
    <source>
        <dbReference type="SAM" id="Phobius"/>
    </source>
</evidence>
<organism evidence="3 4">
    <name type="scientific">Candidatus Ligilactobacillus excrementigallinarum</name>
    <dbReference type="NCBI Taxonomy" id="2838641"/>
    <lineage>
        <taxon>Bacteria</taxon>
        <taxon>Bacillati</taxon>
        <taxon>Bacillota</taxon>
        <taxon>Bacilli</taxon>
        <taxon>Lactobacillales</taxon>
        <taxon>Lactobacillaceae</taxon>
        <taxon>Ligilactobacillus</taxon>
    </lineage>
</organism>
<feature type="transmembrane region" description="Helical" evidence="2">
    <location>
        <begin position="28"/>
        <end position="47"/>
    </location>
</feature>
<dbReference type="AlphaFoldDB" id="A0A9D2A9I8"/>
<accession>A0A9D2A9I8</accession>
<reference evidence="3" key="1">
    <citation type="journal article" date="2021" name="PeerJ">
        <title>Extensive microbial diversity within the chicken gut microbiome revealed by metagenomics and culture.</title>
        <authorList>
            <person name="Gilroy R."/>
            <person name="Ravi A."/>
            <person name="Getino M."/>
            <person name="Pursley I."/>
            <person name="Horton D.L."/>
            <person name="Alikhan N.F."/>
            <person name="Baker D."/>
            <person name="Gharbi K."/>
            <person name="Hall N."/>
            <person name="Watson M."/>
            <person name="Adriaenssens E.M."/>
            <person name="Foster-Nyarko E."/>
            <person name="Jarju S."/>
            <person name="Secka A."/>
            <person name="Antonio M."/>
            <person name="Oren A."/>
            <person name="Chaudhuri R.R."/>
            <person name="La Ragione R."/>
            <person name="Hildebrand F."/>
            <person name="Pallen M.J."/>
        </authorList>
    </citation>
    <scope>NUCLEOTIDE SEQUENCE</scope>
    <source>
        <strain evidence="3">6627</strain>
    </source>
</reference>
<gene>
    <name evidence="3" type="ORF">H9861_02470</name>
</gene>
<keyword evidence="2" id="KW-0812">Transmembrane</keyword>
<evidence type="ECO:0000313" key="4">
    <source>
        <dbReference type="Proteomes" id="UP000823963"/>
    </source>
</evidence>
<name>A0A9D2A9I8_9LACO</name>
<dbReference type="EMBL" id="DXFP01000019">
    <property type="protein sequence ID" value="HIX01599.1"/>
    <property type="molecule type" value="Genomic_DNA"/>
</dbReference>
<evidence type="ECO:0000256" key="1">
    <source>
        <dbReference type="SAM" id="Coils"/>
    </source>
</evidence>
<dbReference type="Proteomes" id="UP000823963">
    <property type="component" value="Unassembled WGS sequence"/>
</dbReference>